<evidence type="ECO:0000256" key="22">
    <source>
        <dbReference type="ARBA" id="ARBA00076905"/>
    </source>
</evidence>
<feature type="compositionally biased region" description="Basic and acidic residues" evidence="23">
    <location>
        <begin position="208"/>
        <end position="227"/>
    </location>
</feature>
<feature type="signal peptide" evidence="25">
    <location>
        <begin position="1"/>
        <end position="18"/>
    </location>
</feature>
<dbReference type="GO" id="GO:0015036">
    <property type="term" value="F:disulfide oxidoreductase activity"/>
    <property type="evidence" value="ECO:0007669"/>
    <property type="project" value="TreeGrafter"/>
</dbReference>
<evidence type="ECO:0000256" key="1">
    <source>
        <dbReference type="ARBA" id="ARBA00004115"/>
    </source>
</evidence>
<keyword evidence="18" id="KW-0449">Lipoprotein</keyword>
<evidence type="ECO:0000256" key="4">
    <source>
        <dbReference type="ARBA" id="ARBA00022448"/>
    </source>
</evidence>
<evidence type="ECO:0000256" key="18">
    <source>
        <dbReference type="ARBA" id="ARBA00023288"/>
    </source>
</evidence>
<keyword evidence="15" id="KW-1015">Disulfide bond</keyword>
<feature type="transmembrane region" description="Helical" evidence="24">
    <location>
        <begin position="171"/>
        <end position="196"/>
    </location>
</feature>
<name>A0AA39HSW0_9BILA</name>
<evidence type="ECO:0000256" key="9">
    <source>
        <dbReference type="ARBA" id="ARBA00022824"/>
    </source>
</evidence>
<evidence type="ECO:0000259" key="26">
    <source>
        <dbReference type="PROSITE" id="PS51352"/>
    </source>
</evidence>
<dbReference type="InterPro" id="IPR017937">
    <property type="entry name" value="Thioredoxin_CS"/>
</dbReference>
<sequence length="268" mass="29516">MKSVFILLLLAVTVSVDGAKSKRLISLNEESWTQLLKGEWMVEFHAPWCPACKDLQKAWNAFADISSEIGIKVAEVDVTINPGLSGRFLVTALPTIYHVKDGVFRFYSGPRDKNEFIAFVEEKKWSLIEPVPSYKHPNSAQMGVVAVFFKLSMAVRDLHNHLVENVGVPSWASYAIFAGITLALGCVLGFFIVMIIDNVFPTGAIPTPKKDQKKGAKKEKVEKEKDSSTQASQDEGSSSEEGARNRKGDKDAKKQAAASPKSEGKKKK</sequence>
<dbReference type="GO" id="GO:0003756">
    <property type="term" value="F:protein disulfide isomerase activity"/>
    <property type="evidence" value="ECO:0007669"/>
    <property type="project" value="UniProtKB-ARBA"/>
</dbReference>
<evidence type="ECO:0000256" key="3">
    <source>
        <dbReference type="ARBA" id="ARBA00004613"/>
    </source>
</evidence>
<evidence type="ECO:0000256" key="10">
    <source>
        <dbReference type="ARBA" id="ARBA00022982"/>
    </source>
</evidence>
<protein>
    <recommendedName>
        <fullName evidence="20">Thioredoxin-related transmembrane protein 1</fullName>
    </recommendedName>
    <alternativeName>
        <fullName evidence="22">Protein disulfide-isomerase TMX1</fullName>
    </alternativeName>
    <alternativeName>
        <fullName evidence="21">Thioredoxin domain-containing protein 1</fullName>
    </alternativeName>
</protein>
<keyword evidence="6" id="KW-0597">Phosphoprotein</keyword>
<evidence type="ECO:0000256" key="25">
    <source>
        <dbReference type="SAM" id="SignalP"/>
    </source>
</evidence>
<dbReference type="InterPro" id="IPR036249">
    <property type="entry name" value="Thioredoxin-like_sf"/>
</dbReference>
<evidence type="ECO:0000256" key="21">
    <source>
        <dbReference type="ARBA" id="ARBA00075863"/>
    </source>
</evidence>
<evidence type="ECO:0000256" key="6">
    <source>
        <dbReference type="ARBA" id="ARBA00022553"/>
    </source>
</evidence>
<gene>
    <name evidence="27" type="ORF">QR680_005058</name>
</gene>
<evidence type="ECO:0000313" key="28">
    <source>
        <dbReference type="Proteomes" id="UP001175271"/>
    </source>
</evidence>
<keyword evidence="8 25" id="KW-0732">Signal</keyword>
<evidence type="ECO:0000256" key="16">
    <source>
        <dbReference type="ARBA" id="ARBA00023235"/>
    </source>
</evidence>
<keyword evidence="12" id="KW-0496">Mitochondrion</keyword>
<evidence type="ECO:0000256" key="11">
    <source>
        <dbReference type="ARBA" id="ARBA00022989"/>
    </source>
</evidence>
<dbReference type="PROSITE" id="PS00194">
    <property type="entry name" value="THIOREDOXIN_1"/>
    <property type="match status" value="1"/>
</dbReference>
<keyword evidence="17" id="KW-0676">Redox-active center</keyword>
<evidence type="ECO:0000256" key="15">
    <source>
        <dbReference type="ARBA" id="ARBA00023157"/>
    </source>
</evidence>
<comment type="caution">
    <text evidence="27">The sequence shown here is derived from an EMBL/GenBank/DDBJ whole genome shotgun (WGS) entry which is preliminary data.</text>
</comment>
<evidence type="ECO:0000313" key="27">
    <source>
        <dbReference type="EMBL" id="KAK0410308.1"/>
    </source>
</evidence>
<evidence type="ECO:0000256" key="19">
    <source>
        <dbReference type="ARBA" id="ARBA00062962"/>
    </source>
</evidence>
<dbReference type="Proteomes" id="UP001175271">
    <property type="component" value="Unassembled WGS sequence"/>
</dbReference>
<dbReference type="PANTHER" id="PTHR46107:SF3">
    <property type="entry name" value="THIOREDOXIN DOMAIN-CONTAINING PROTEIN"/>
    <property type="match status" value="1"/>
</dbReference>
<evidence type="ECO:0000256" key="20">
    <source>
        <dbReference type="ARBA" id="ARBA00072260"/>
    </source>
</evidence>
<dbReference type="InterPro" id="IPR013766">
    <property type="entry name" value="Thioredoxin_domain"/>
</dbReference>
<evidence type="ECO:0000256" key="14">
    <source>
        <dbReference type="ARBA" id="ARBA00023139"/>
    </source>
</evidence>
<keyword evidence="28" id="KW-1185">Reference proteome</keyword>
<keyword evidence="13 24" id="KW-0472">Membrane</keyword>
<dbReference type="PANTHER" id="PTHR46107">
    <property type="entry name" value="DUMPY: SHORTER THAN WILD-TYPE"/>
    <property type="match status" value="1"/>
</dbReference>
<dbReference type="SUPFAM" id="SSF52833">
    <property type="entry name" value="Thioredoxin-like"/>
    <property type="match status" value="1"/>
</dbReference>
<dbReference type="GO" id="GO:0031966">
    <property type="term" value="C:mitochondrial membrane"/>
    <property type="evidence" value="ECO:0007669"/>
    <property type="project" value="UniProtKB-SubCell"/>
</dbReference>
<dbReference type="PROSITE" id="PS51352">
    <property type="entry name" value="THIOREDOXIN_2"/>
    <property type="match status" value="1"/>
</dbReference>
<dbReference type="InterPro" id="IPR052454">
    <property type="entry name" value="TMX_domain-containing"/>
</dbReference>
<dbReference type="EMBL" id="JAUCMV010000003">
    <property type="protein sequence ID" value="KAK0410308.1"/>
    <property type="molecule type" value="Genomic_DNA"/>
</dbReference>
<dbReference type="FunFam" id="3.40.30.10:FF:000117">
    <property type="entry name" value="thioredoxin-related transmembrane protein 1"/>
    <property type="match status" value="1"/>
</dbReference>
<feature type="chain" id="PRO_5041400354" description="Thioredoxin-related transmembrane protein 1" evidence="25">
    <location>
        <begin position="19"/>
        <end position="268"/>
    </location>
</feature>
<keyword evidence="9" id="KW-0256">Endoplasmic reticulum</keyword>
<keyword evidence="7 24" id="KW-0812">Transmembrane</keyword>
<evidence type="ECO:0000256" key="5">
    <source>
        <dbReference type="ARBA" id="ARBA00022525"/>
    </source>
</evidence>
<evidence type="ECO:0000256" key="2">
    <source>
        <dbReference type="ARBA" id="ARBA00004583"/>
    </source>
</evidence>
<keyword evidence="11 24" id="KW-1133">Transmembrane helix</keyword>
<keyword evidence="4" id="KW-0813">Transport</keyword>
<comment type="subcellular location">
    <subcellularLocation>
        <location evidence="1">Endoplasmic reticulum membrane</location>
        <topology evidence="1">Single-pass type I membrane protein</topology>
    </subcellularLocation>
    <subcellularLocation>
        <location evidence="2">Mitochondrion membrane</location>
        <topology evidence="2">Single-pass type I membrane protein</topology>
    </subcellularLocation>
    <subcellularLocation>
        <location evidence="3">Secreted</location>
    </subcellularLocation>
</comment>
<keyword evidence="16" id="KW-0413">Isomerase</keyword>
<feature type="compositionally biased region" description="Polar residues" evidence="23">
    <location>
        <begin position="228"/>
        <end position="240"/>
    </location>
</feature>
<feature type="region of interest" description="Disordered" evidence="23">
    <location>
        <begin position="206"/>
        <end position="268"/>
    </location>
</feature>
<evidence type="ECO:0000256" key="8">
    <source>
        <dbReference type="ARBA" id="ARBA00022729"/>
    </source>
</evidence>
<comment type="subunit">
    <text evidence="19">Interacts with ATP2A2.</text>
</comment>
<evidence type="ECO:0000256" key="17">
    <source>
        <dbReference type="ARBA" id="ARBA00023284"/>
    </source>
</evidence>
<dbReference type="Gene3D" id="3.40.30.10">
    <property type="entry name" value="Glutaredoxin"/>
    <property type="match status" value="1"/>
</dbReference>
<evidence type="ECO:0000256" key="23">
    <source>
        <dbReference type="SAM" id="MobiDB-lite"/>
    </source>
</evidence>
<evidence type="ECO:0000256" key="12">
    <source>
        <dbReference type="ARBA" id="ARBA00023128"/>
    </source>
</evidence>
<keyword evidence="14" id="KW-0564">Palmitate</keyword>
<accession>A0AA39HSW0</accession>
<dbReference type="GO" id="GO:0005789">
    <property type="term" value="C:endoplasmic reticulum membrane"/>
    <property type="evidence" value="ECO:0007669"/>
    <property type="project" value="UniProtKB-SubCell"/>
</dbReference>
<evidence type="ECO:0000256" key="13">
    <source>
        <dbReference type="ARBA" id="ARBA00023136"/>
    </source>
</evidence>
<proteinExistence type="predicted"/>
<dbReference type="GO" id="GO:0005576">
    <property type="term" value="C:extracellular region"/>
    <property type="evidence" value="ECO:0007669"/>
    <property type="project" value="UniProtKB-SubCell"/>
</dbReference>
<dbReference type="AlphaFoldDB" id="A0AA39HSW0"/>
<organism evidence="27 28">
    <name type="scientific">Steinernema hermaphroditum</name>
    <dbReference type="NCBI Taxonomy" id="289476"/>
    <lineage>
        <taxon>Eukaryota</taxon>
        <taxon>Metazoa</taxon>
        <taxon>Ecdysozoa</taxon>
        <taxon>Nematoda</taxon>
        <taxon>Chromadorea</taxon>
        <taxon>Rhabditida</taxon>
        <taxon>Tylenchina</taxon>
        <taxon>Panagrolaimomorpha</taxon>
        <taxon>Strongyloidoidea</taxon>
        <taxon>Steinernematidae</taxon>
        <taxon>Steinernema</taxon>
    </lineage>
</organism>
<feature type="compositionally biased region" description="Basic and acidic residues" evidence="23">
    <location>
        <begin position="241"/>
        <end position="254"/>
    </location>
</feature>
<reference evidence="27" key="1">
    <citation type="submission" date="2023-06" db="EMBL/GenBank/DDBJ databases">
        <title>Genomic analysis of the entomopathogenic nematode Steinernema hermaphroditum.</title>
        <authorList>
            <person name="Schwarz E.M."/>
            <person name="Heppert J.K."/>
            <person name="Baniya A."/>
            <person name="Schwartz H.T."/>
            <person name="Tan C.-H."/>
            <person name="Antoshechkin I."/>
            <person name="Sternberg P.W."/>
            <person name="Goodrich-Blair H."/>
            <person name="Dillman A.R."/>
        </authorList>
    </citation>
    <scope>NUCLEOTIDE SEQUENCE</scope>
    <source>
        <strain evidence="27">PS9179</strain>
        <tissue evidence="27">Whole animal</tissue>
    </source>
</reference>
<keyword evidence="10" id="KW-0249">Electron transport</keyword>
<dbReference type="Pfam" id="PF00085">
    <property type="entry name" value="Thioredoxin"/>
    <property type="match status" value="1"/>
</dbReference>
<evidence type="ECO:0000256" key="7">
    <source>
        <dbReference type="ARBA" id="ARBA00022692"/>
    </source>
</evidence>
<feature type="domain" description="Thioredoxin" evidence="26">
    <location>
        <begin position="13"/>
        <end position="125"/>
    </location>
</feature>
<evidence type="ECO:0000256" key="24">
    <source>
        <dbReference type="SAM" id="Phobius"/>
    </source>
</evidence>
<keyword evidence="5" id="KW-0964">Secreted</keyword>